<reference evidence="1 2" key="1">
    <citation type="journal article" date="2017" name="Curr. Biol.">
        <title>The Evolution of Venom by Co-option of Single-Copy Genes.</title>
        <authorList>
            <person name="Martinson E.O."/>
            <person name="Mrinalini"/>
            <person name="Kelkar Y.D."/>
            <person name="Chang C.H."/>
            <person name="Werren J.H."/>
        </authorList>
    </citation>
    <scope>NUCLEOTIDE SEQUENCE [LARGE SCALE GENOMIC DNA]</scope>
    <source>
        <strain evidence="1 2">Alberta</strain>
        <tissue evidence="1">Whole body</tissue>
    </source>
</reference>
<keyword evidence="2" id="KW-1185">Reference proteome</keyword>
<protein>
    <submittedName>
        <fullName evidence="1">Uncharacterized protein</fullName>
    </submittedName>
</protein>
<evidence type="ECO:0000313" key="2">
    <source>
        <dbReference type="Proteomes" id="UP000215335"/>
    </source>
</evidence>
<dbReference type="Proteomes" id="UP000215335">
    <property type="component" value="Unassembled WGS sequence"/>
</dbReference>
<accession>A0A232FD80</accession>
<feature type="non-terminal residue" evidence="1">
    <location>
        <position position="1"/>
    </location>
</feature>
<sequence>SHDYSEGHLNAHFSGHRGKSNLLCPLKSAIERSCTNSQMFELPVAARCFNKTMSIEN</sequence>
<name>A0A232FD80_9HYME</name>
<dbReference type="EMBL" id="NNAY01000388">
    <property type="protein sequence ID" value="OXU28746.1"/>
    <property type="molecule type" value="Genomic_DNA"/>
</dbReference>
<proteinExistence type="predicted"/>
<dbReference type="AlphaFoldDB" id="A0A232FD80"/>
<organism evidence="1 2">
    <name type="scientific">Trichomalopsis sarcophagae</name>
    <dbReference type="NCBI Taxonomy" id="543379"/>
    <lineage>
        <taxon>Eukaryota</taxon>
        <taxon>Metazoa</taxon>
        <taxon>Ecdysozoa</taxon>
        <taxon>Arthropoda</taxon>
        <taxon>Hexapoda</taxon>
        <taxon>Insecta</taxon>
        <taxon>Pterygota</taxon>
        <taxon>Neoptera</taxon>
        <taxon>Endopterygota</taxon>
        <taxon>Hymenoptera</taxon>
        <taxon>Apocrita</taxon>
        <taxon>Proctotrupomorpha</taxon>
        <taxon>Chalcidoidea</taxon>
        <taxon>Pteromalidae</taxon>
        <taxon>Pteromalinae</taxon>
        <taxon>Trichomalopsis</taxon>
    </lineage>
</organism>
<evidence type="ECO:0000313" key="1">
    <source>
        <dbReference type="EMBL" id="OXU28746.1"/>
    </source>
</evidence>
<gene>
    <name evidence="1" type="ORF">TSAR_000212</name>
</gene>
<comment type="caution">
    <text evidence="1">The sequence shown here is derived from an EMBL/GenBank/DDBJ whole genome shotgun (WGS) entry which is preliminary data.</text>
</comment>